<sequence length="354" mass="37994">MTSDLDSACAELETAIADRDIDAFGQAMGLLWNAGQQAPAEELTAILPRCADILGTLHIGMGSQLALMCGAFAERGADPAPLVTPVAEGLREAMRRARLLRKAWRAMGDPSPLPGEETTVEEYDAIVTALAASVGEEEARALAEGWDTLNLWQMPATSLLQLDRSVRAAFPHRAEILEGCLELVDDQPSLSWLQGLLTVLDNEPLLVLHRPSGRGYEVTIAGLGDNFQLHSLLAAALDGPVEEGLLGDLGLDPHWAAVATDAPPEDFGGTAEGRFNPADATGAWIWNEGRPADIPLFEDRRVVVLDPPSYPRSWNNDRQYPMMTGSLTLDRVLPEAEAAAWLAKVGPAQDVPAV</sequence>
<accession>A0A841FYP9</accession>
<name>A0A841FYP9_9ACTN</name>
<reference evidence="1 2" key="1">
    <citation type="submission" date="2020-08" db="EMBL/GenBank/DDBJ databases">
        <title>Genomic Encyclopedia of Type Strains, Phase IV (KMG-IV): sequencing the most valuable type-strain genomes for metagenomic binning, comparative biology and taxonomic classification.</title>
        <authorList>
            <person name="Goeker M."/>
        </authorList>
    </citation>
    <scope>NUCLEOTIDE SEQUENCE [LARGE SCALE GENOMIC DNA]</scope>
    <source>
        <strain evidence="1 2">YIM 65646</strain>
    </source>
</reference>
<dbReference type="RefSeq" id="WP_184791699.1">
    <property type="nucleotide sequence ID" value="NZ_BONT01000060.1"/>
</dbReference>
<comment type="caution">
    <text evidence="1">The sequence shown here is derived from an EMBL/GenBank/DDBJ whole genome shotgun (WGS) entry which is preliminary data.</text>
</comment>
<evidence type="ECO:0000313" key="1">
    <source>
        <dbReference type="EMBL" id="MBB6038848.1"/>
    </source>
</evidence>
<dbReference type="EMBL" id="JACHGT010000018">
    <property type="protein sequence ID" value="MBB6038848.1"/>
    <property type="molecule type" value="Genomic_DNA"/>
</dbReference>
<dbReference type="Proteomes" id="UP000548476">
    <property type="component" value="Unassembled WGS sequence"/>
</dbReference>
<organism evidence="1 2">
    <name type="scientific">Phytomonospora endophytica</name>
    <dbReference type="NCBI Taxonomy" id="714109"/>
    <lineage>
        <taxon>Bacteria</taxon>
        <taxon>Bacillati</taxon>
        <taxon>Actinomycetota</taxon>
        <taxon>Actinomycetes</taxon>
        <taxon>Micromonosporales</taxon>
        <taxon>Micromonosporaceae</taxon>
        <taxon>Phytomonospora</taxon>
    </lineage>
</organism>
<protein>
    <submittedName>
        <fullName evidence="1">Uncharacterized protein</fullName>
    </submittedName>
</protein>
<gene>
    <name evidence="1" type="ORF">HNR73_006734</name>
</gene>
<proteinExistence type="predicted"/>
<evidence type="ECO:0000313" key="2">
    <source>
        <dbReference type="Proteomes" id="UP000548476"/>
    </source>
</evidence>
<keyword evidence="2" id="KW-1185">Reference proteome</keyword>
<dbReference type="AlphaFoldDB" id="A0A841FYP9"/>